<sequence>MNILVLIISNDSLPHYAENKKVWLSYMNRYPNIHCFFIEFNNHLDITCPVIDNNTLYLQGKESLENILLKTLNSMEYFLYVDNKIHYDFIVRTNLSSIWDFDKLQSYLEILPKHNIYTGHIGPYYHLKNHNFLFYFIGGMGIIMSNDVCQLLLKNRQIAESFKNMDDIDIGFTMNQLNISIIPFQYGKIDSLENFEETKEFIKQKDIIFYRAKSSYDDRSDEPLYMKKIVEILYA</sequence>
<dbReference type="EMBL" id="MN740057">
    <property type="protein sequence ID" value="QHT86049.1"/>
    <property type="molecule type" value="Genomic_DNA"/>
</dbReference>
<dbReference type="AlphaFoldDB" id="A0A6C0HZV2"/>
<proteinExistence type="predicted"/>
<organism evidence="1">
    <name type="scientific">viral metagenome</name>
    <dbReference type="NCBI Taxonomy" id="1070528"/>
    <lineage>
        <taxon>unclassified sequences</taxon>
        <taxon>metagenomes</taxon>
        <taxon>organismal metagenomes</taxon>
    </lineage>
</organism>
<reference evidence="1" key="1">
    <citation type="journal article" date="2020" name="Nature">
        <title>Giant virus diversity and host interactions through global metagenomics.</title>
        <authorList>
            <person name="Schulz F."/>
            <person name="Roux S."/>
            <person name="Paez-Espino D."/>
            <person name="Jungbluth S."/>
            <person name="Walsh D.A."/>
            <person name="Denef V.J."/>
            <person name="McMahon K.D."/>
            <person name="Konstantinidis K.T."/>
            <person name="Eloe-Fadrosh E.A."/>
            <person name="Kyrpides N.C."/>
            <person name="Woyke T."/>
        </authorList>
    </citation>
    <scope>NUCLEOTIDE SEQUENCE</scope>
    <source>
        <strain evidence="1">GVMAG-M-3300023184-184</strain>
    </source>
</reference>
<dbReference type="Gene3D" id="3.90.550.50">
    <property type="match status" value="1"/>
</dbReference>
<evidence type="ECO:0000313" key="1">
    <source>
        <dbReference type="EMBL" id="QHT86049.1"/>
    </source>
</evidence>
<accession>A0A6C0HZV2</accession>
<name>A0A6C0HZV2_9ZZZZ</name>
<protein>
    <submittedName>
        <fullName evidence="1">Uncharacterized protein</fullName>
    </submittedName>
</protein>